<dbReference type="EMBL" id="JBJJXI010000051">
    <property type="protein sequence ID" value="KAL3400277.1"/>
    <property type="molecule type" value="Genomic_DNA"/>
</dbReference>
<organism evidence="1 2">
    <name type="scientific">Trichogramma kaykai</name>
    <dbReference type="NCBI Taxonomy" id="54128"/>
    <lineage>
        <taxon>Eukaryota</taxon>
        <taxon>Metazoa</taxon>
        <taxon>Ecdysozoa</taxon>
        <taxon>Arthropoda</taxon>
        <taxon>Hexapoda</taxon>
        <taxon>Insecta</taxon>
        <taxon>Pterygota</taxon>
        <taxon>Neoptera</taxon>
        <taxon>Endopterygota</taxon>
        <taxon>Hymenoptera</taxon>
        <taxon>Apocrita</taxon>
        <taxon>Proctotrupomorpha</taxon>
        <taxon>Chalcidoidea</taxon>
        <taxon>Trichogrammatidae</taxon>
        <taxon>Trichogramma</taxon>
    </lineage>
</organism>
<dbReference type="Proteomes" id="UP001627154">
    <property type="component" value="Unassembled WGS sequence"/>
</dbReference>
<keyword evidence="2" id="KW-1185">Reference proteome</keyword>
<sequence length="69" mass="8248">MNIFSFPECLSRPPLQCQTIRSEWKKKVSRARKSEYNKTKALVAQKDHETHRHTYTYKYMRLESISAEA</sequence>
<evidence type="ECO:0000313" key="1">
    <source>
        <dbReference type="EMBL" id="KAL3400277.1"/>
    </source>
</evidence>
<comment type="caution">
    <text evidence="1">The sequence shown here is derived from an EMBL/GenBank/DDBJ whole genome shotgun (WGS) entry which is preliminary data.</text>
</comment>
<accession>A0ABD2X4I3</accession>
<reference evidence="1 2" key="1">
    <citation type="journal article" date="2024" name="bioRxiv">
        <title>A reference genome for Trichogramma kaykai: A tiny desert-dwelling parasitoid wasp with competing sex-ratio distorters.</title>
        <authorList>
            <person name="Culotta J."/>
            <person name="Lindsey A.R."/>
        </authorList>
    </citation>
    <scope>NUCLEOTIDE SEQUENCE [LARGE SCALE GENOMIC DNA]</scope>
    <source>
        <strain evidence="1 2">KSX58</strain>
    </source>
</reference>
<gene>
    <name evidence="1" type="ORF">TKK_006158</name>
</gene>
<dbReference type="AlphaFoldDB" id="A0ABD2X4I3"/>
<proteinExistence type="predicted"/>
<protein>
    <submittedName>
        <fullName evidence="1">Uncharacterized protein</fullName>
    </submittedName>
</protein>
<name>A0ABD2X4I3_9HYME</name>
<evidence type="ECO:0000313" key="2">
    <source>
        <dbReference type="Proteomes" id="UP001627154"/>
    </source>
</evidence>